<dbReference type="EMBL" id="CAJJDN010000007">
    <property type="protein sequence ID" value="CAD8053439.1"/>
    <property type="molecule type" value="Genomic_DNA"/>
</dbReference>
<evidence type="ECO:0000313" key="2">
    <source>
        <dbReference type="Proteomes" id="UP000692954"/>
    </source>
</evidence>
<accession>A0A8S1KDV2</accession>
<dbReference type="Proteomes" id="UP000692954">
    <property type="component" value="Unassembled WGS sequence"/>
</dbReference>
<sequence length="133" mass="15891">MVALTSILESTVIQTLIEKKESIRVKQSEYQSRSQKYQFICIQQIYMSFTDTIVEAIFNIVESLTKEKSSDQEALQITIRERDFSIQKYSCFNQFSNFINQELMQPKNKQTQQRSQNRQNLKDKMKIWDFQLN</sequence>
<protein>
    <submittedName>
        <fullName evidence="1">Uncharacterized protein</fullName>
    </submittedName>
</protein>
<name>A0A8S1KDV2_9CILI</name>
<keyword evidence="2" id="KW-1185">Reference proteome</keyword>
<proteinExistence type="predicted"/>
<evidence type="ECO:0000313" key="1">
    <source>
        <dbReference type="EMBL" id="CAD8053439.1"/>
    </source>
</evidence>
<comment type="caution">
    <text evidence="1">The sequence shown here is derived from an EMBL/GenBank/DDBJ whole genome shotgun (WGS) entry which is preliminary data.</text>
</comment>
<organism evidence="1 2">
    <name type="scientific">Paramecium sonneborni</name>
    <dbReference type="NCBI Taxonomy" id="65129"/>
    <lineage>
        <taxon>Eukaryota</taxon>
        <taxon>Sar</taxon>
        <taxon>Alveolata</taxon>
        <taxon>Ciliophora</taxon>
        <taxon>Intramacronucleata</taxon>
        <taxon>Oligohymenophorea</taxon>
        <taxon>Peniculida</taxon>
        <taxon>Parameciidae</taxon>
        <taxon>Paramecium</taxon>
    </lineage>
</organism>
<dbReference type="AlphaFoldDB" id="A0A8S1KDV2"/>
<reference evidence="1" key="1">
    <citation type="submission" date="2021-01" db="EMBL/GenBank/DDBJ databases">
        <authorList>
            <consortium name="Genoscope - CEA"/>
            <person name="William W."/>
        </authorList>
    </citation>
    <scope>NUCLEOTIDE SEQUENCE</scope>
</reference>
<gene>
    <name evidence="1" type="ORF">PSON_ATCC_30995.1.T0070343</name>
</gene>